<dbReference type="Proteomes" id="UP000886785">
    <property type="component" value="Unassembled WGS sequence"/>
</dbReference>
<sequence>MLDFQYPVLEDRAWMRPILSESGGMGNEYAFGTLFLWGGVYCRFEDFLLLNWGKDRVQYNFPIGKGDLKRVLGEMMEDARQRGDAFRMWGMTGSQCEQMEAAFPDTFVFTPDRDGSDYIYRSEDLIQLAGRKYHGKRNHLSRFARTYSFTYEDLGPDNLEACLEIAKAWADQSMSTGEKVKSPERELGALSLAIRHFDALALSGGLIRIDGKPVAFTIGEEINSKLFLLHFEKALSGYDGLYAAINHEFAARNLSGYEYINREEDMGIEGLRRAKLSYYPAILLDRYTAELRP</sequence>
<accession>A0A9D1DP32</accession>
<dbReference type="PIRSF" id="PIRSF018688">
    <property type="entry name" value="UCP018688"/>
    <property type="match status" value="1"/>
</dbReference>
<comment type="caution">
    <text evidence="2">The sequence shown here is derived from an EMBL/GenBank/DDBJ whole genome shotgun (WGS) entry which is preliminary data.</text>
</comment>
<feature type="domain" description="Phosphatidylglycerol lysyltransferase C-terminal" evidence="1">
    <location>
        <begin position="27"/>
        <end position="289"/>
    </location>
</feature>
<dbReference type="SUPFAM" id="SSF55729">
    <property type="entry name" value="Acyl-CoA N-acyltransferases (Nat)"/>
    <property type="match status" value="2"/>
</dbReference>
<dbReference type="Gene3D" id="3.40.630.30">
    <property type="match status" value="1"/>
</dbReference>
<reference evidence="2" key="1">
    <citation type="submission" date="2020-10" db="EMBL/GenBank/DDBJ databases">
        <authorList>
            <person name="Gilroy R."/>
        </authorList>
    </citation>
    <scope>NUCLEOTIDE SEQUENCE</scope>
    <source>
        <strain evidence="2">ChiSjej1B19-7085</strain>
    </source>
</reference>
<protein>
    <submittedName>
        <fullName evidence="2">DUF2156 domain-containing protein</fullName>
    </submittedName>
</protein>
<name>A0A9D1DP32_9FIRM</name>
<evidence type="ECO:0000259" key="1">
    <source>
        <dbReference type="Pfam" id="PF09924"/>
    </source>
</evidence>
<reference evidence="2" key="2">
    <citation type="journal article" date="2021" name="PeerJ">
        <title>Extensive microbial diversity within the chicken gut microbiome revealed by metagenomics and culture.</title>
        <authorList>
            <person name="Gilroy R."/>
            <person name="Ravi A."/>
            <person name="Getino M."/>
            <person name="Pursley I."/>
            <person name="Horton D.L."/>
            <person name="Alikhan N.F."/>
            <person name="Baker D."/>
            <person name="Gharbi K."/>
            <person name="Hall N."/>
            <person name="Watson M."/>
            <person name="Adriaenssens E.M."/>
            <person name="Foster-Nyarko E."/>
            <person name="Jarju S."/>
            <person name="Secka A."/>
            <person name="Antonio M."/>
            <person name="Oren A."/>
            <person name="Chaudhuri R.R."/>
            <person name="La Ragione R."/>
            <person name="Hildebrand F."/>
            <person name="Pallen M.J."/>
        </authorList>
    </citation>
    <scope>NUCLEOTIDE SEQUENCE</scope>
    <source>
        <strain evidence="2">ChiSjej1B19-7085</strain>
    </source>
</reference>
<dbReference type="InterPro" id="IPR024320">
    <property type="entry name" value="LPG_synthase_C"/>
</dbReference>
<evidence type="ECO:0000313" key="3">
    <source>
        <dbReference type="Proteomes" id="UP000886785"/>
    </source>
</evidence>
<dbReference type="InterPro" id="IPR016181">
    <property type="entry name" value="Acyl_CoA_acyltransferase"/>
</dbReference>
<proteinExistence type="predicted"/>
<dbReference type="Pfam" id="PF09924">
    <property type="entry name" value="LPG_synthase_C"/>
    <property type="match status" value="1"/>
</dbReference>
<evidence type="ECO:0000313" key="2">
    <source>
        <dbReference type="EMBL" id="HIR56351.1"/>
    </source>
</evidence>
<dbReference type="EMBL" id="DVHF01000021">
    <property type="protein sequence ID" value="HIR56351.1"/>
    <property type="molecule type" value="Genomic_DNA"/>
</dbReference>
<organism evidence="2 3">
    <name type="scientific">Candidatus Gallacutalibacter pullicola</name>
    <dbReference type="NCBI Taxonomy" id="2840830"/>
    <lineage>
        <taxon>Bacteria</taxon>
        <taxon>Bacillati</taxon>
        <taxon>Bacillota</taxon>
        <taxon>Clostridia</taxon>
        <taxon>Eubacteriales</taxon>
        <taxon>Candidatus Gallacutalibacter</taxon>
    </lineage>
</organism>
<gene>
    <name evidence="2" type="ORF">IAA54_01680</name>
</gene>
<dbReference type="PANTHER" id="PTHR41373:SF1">
    <property type="entry name" value="PHOSPHATIDYLGLYCEROL LYSYLTRANSFERASE C-TERMINAL DOMAIN-CONTAINING PROTEIN"/>
    <property type="match status" value="1"/>
</dbReference>
<dbReference type="PANTHER" id="PTHR41373">
    <property type="entry name" value="DUF2156 DOMAIN-CONTAINING PROTEIN"/>
    <property type="match status" value="1"/>
</dbReference>
<dbReference type="InterPro" id="IPR016732">
    <property type="entry name" value="UCP018688"/>
</dbReference>
<dbReference type="AlphaFoldDB" id="A0A9D1DP32"/>